<name>A0A918ALC1_9PSEU</name>
<keyword evidence="3" id="KW-1185">Reference proteome</keyword>
<evidence type="ECO:0000256" key="1">
    <source>
        <dbReference type="SAM" id="SignalP"/>
    </source>
</evidence>
<dbReference type="AlphaFoldDB" id="A0A918ALC1"/>
<organism evidence="2 3">
    <name type="scientific">Saccharothrix coeruleofusca</name>
    <dbReference type="NCBI Taxonomy" id="33919"/>
    <lineage>
        <taxon>Bacteria</taxon>
        <taxon>Bacillati</taxon>
        <taxon>Actinomycetota</taxon>
        <taxon>Actinomycetes</taxon>
        <taxon>Pseudonocardiales</taxon>
        <taxon>Pseudonocardiaceae</taxon>
        <taxon>Saccharothrix</taxon>
    </lineage>
</organism>
<dbReference type="Proteomes" id="UP000639606">
    <property type="component" value="Unassembled WGS sequence"/>
</dbReference>
<evidence type="ECO:0008006" key="4">
    <source>
        <dbReference type="Google" id="ProtNLM"/>
    </source>
</evidence>
<comment type="caution">
    <text evidence="2">The sequence shown here is derived from an EMBL/GenBank/DDBJ whole genome shotgun (WGS) entry which is preliminary data.</text>
</comment>
<protein>
    <recommendedName>
        <fullName evidence="4">Peptidase inhibitor family I36</fullName>
    </recommendedName>
</protein>
<evidence type="ECO:0000313" key="2">
    <source>
        <dbReference type="EMBL" id="GGP53656.1"/>
    </source>
</evidence>
<dbReference type="EMBL" id="BMRG01000004">
    <property type="protein sequence ID" value="GGP53656.1"/>
    <property type="molecule type" value="Genomic_DNA"/>
</dbReference>
<dbReference type="RefSeq" id="WP_189223586.1">
    <property type="nucleotide sequence ID" value="NZ_BMRG01000004.1"/>
</dbReference>
<accession>A0A918ALC1</accession>
<evidence type="ECO:0000313" key="3">
    <source>
        <dbReference type="Proteomes" id="UP000639606"/>
    </source>
</evidence>
<feature type="chain" id="PRO_5038647505" description="Peptidase inhibitor family I36" evidence="1">
    <location>
        <begin position="25"/>
        <end position="130"/>
    </location>
</feature>
<feature type="signal peptide" evidence="1">
    <location>
        <begin position="1"/>
        <end position="24"/>
    </location>
</feature>
<sequence>MNFSRFAVSGAMCAMLLGFGTVTATQAAATEPSVEAPQVAAQKVPGWEVYYENWFYSVASCEARGNAIVNPSSSGHIPGALDYDCWRGWGDTRWSMSILWCDCRLSMGDTRRSMGILYGVSRNSVTDQLG</sequence>
<proteinExistence type="predicted"/>
<reference evidence="2" key="2">
    <citation type="submission" date="2020-09" db="EMBL/GenBank/DDBJ databases">
        <authorList>
            <person name="Sun Q."/>
            <person name="Ohkuma M."/>
        </authorList>
    </citation>
    <scope>NUCLEOTIDE SEQUENCE</scope>
    <source>
        <strain evidence="2">JCM 3313</strain>
    </source>
</reference>
<reference evidence="2" key="1">
    <citation type="journal article" date="2014" name="Int. J. Syst. Evol. Microbiol.">
        <title>Complete genome sequence of Corynebacterium casei LMG S-19264T (=DSM 44701T), isolated from a smear-ripened cheese.</title>
        <authorList>
            <consortium name="US DOE Joint Genome Institute (JGI-PGF)"/>
            <person name="Walter F."/>
            <person name="Albersmeier A."/>
            <person name="Kalinowski J."/>
            <person name="Ruckert C."/>
        </authorList>
    </citation>
    <scope>NUCLEOTIDE SEQUENCE</scope>
    <source>
        <strain evidence="2">JCM 3313</strain>
    </source>
</reference>
<gene>
    <name evidence="2" type="ORF">GCM10010185_27280</name>
</gene>
<keyword evidence="1" id="KW-0732">Signal</keyword>